<dbReference type="HOGENOM" id="CLU_073626_1_1_6"/>
<accession>R4V9D2</accession>
<evidence type="ECO:0000256" key="3">
    <source>
        <dbReference type="ARBA" id="ARBA00022884"/>
    </source>
</evidence>
<protein>
    <recommendedName>
        <fullName evidence="6">Small ribosomal subunit protein uS17</fullName>
    </recommendedName>
</protein>
<comment type="function">
    <text evidence="6">One of the primary rRNA binding proteins, it binds specifically to the 5'-end of 16S ribosomal RNA.</text>
</comment>
<evidence type="ECO:0000313" key="8">
    <source>
        <dbReference type="EMBL" id="AGM41580.1"/>
    </source>
</evidence>
<sequence>MSENENVKRTVNGRVTSSAMDKTITVAVERLVRHPLYGKFIRRTTKVHAHDAENACNAGDWVAVEECRPLSKRKSWRLVEILERAAQ</sequence>
<dbReference type="RefSeq" id="WP_016353887.1">
    <property type="nucleotide sequence ID" value="NC_021291.1"/>
</dbReference>
<organism evidence="8 9">
    <name type="scientific">Spiribacter salinus M19-40</name>
    <dbReference type="NCBI Taxonomy" id="1260251"/>
    <lineage>
        <taxon>Bacteria</taxon>
        <taxon>Pseudomonadati</taxon>
        <taxon>Pseudomonadota</taxon>
        <taxon>Gammaproteobacteria</taxon>
        <taxon>Chromatiales</taxon>
        <taxon>Ectothiorhodospiraceae</taxon>
        <taxon>Spiribacter</taxon>
    </lineage>
</organism>
<dbReference type="InterPro" id="IPR000266">
    <property type="entry name" value="Ribosomal_uS17"/>
</dbReference>
<comment type="similarity">
    <text evidence="1 6 7">Belongs to the universal ribosomal protein uS17 family.</text>
</comment>
<dbReference type="HAMAP" id="MF_01345_B">
    <property type="entry name" value="Ribosomal_uS17_B"/>
    <property type="match status" value="1"/>
</dbReference>
<dbReference type="PANTHER" id="PTHR10744">
    <property type="entry name" value="40S RIBOSOMAL PROTEIN S11 FAMILY MEMBER"/>
    <property type="match status" value="1"/>
</dbReference>
<dbReference type="GO" id="GO:0006412">
    <property type="term" value="P:translation"/>
    <property type="evidence" value="ECO:0007669"/>
    <property type="project" value="UniProtKB-UniRule"/>
</dbReference>
<dbReference type="PANTHER" id="PTHR10744:SF1">
    <property type="entry name" value="SMALL RIBOSOMAL SUBUNIT PROTEIN US17M"/>
    <property type="match status" value="1"/>
</dbReference>
<dbReference type="eggNOG" id="COG0186">
    <property type="taxonomic scope" value="Bacteria"/>
</dbReference>
<dbReference type="PRINTS" id="PR00973">
    <property type="entry name" value="RIBOSOMALS17"/>
</dbReference>
<dbReference type="PATRIC" id="fig|1260251.3.peg.1502"/>
<evidence type="ECO:0000256" key="5">
    <source>
        <dbReference type="ARBA" id="ARBA00023274"/>
    </source>
</evidence>
<evidence type="ECO:0000256" key="1">
    <source>
        <dbReference type="ARBA" id="ARBA00010254"/>
    </source>
</evidence>
<proteinExistence type="inferred from homology"/>
<dbReference type="GO" id="GO:0019843">
    <property type="term" value="F:rRNA binding"/>
    <property type="evidence" value="ECO:0007669"/>
    <property type="project" value="UniProtKB-UniRule"/>
</dbReference>
<dbReference type="KEGG" id="ssal:SPISAL_07430"/>
<keyword evidence="3 6" id="KW-0694">RNA-binding</keyword>
<dbReference type="InterPro" id="IPR019979">
    <property type="entry name" value="Ribosomal_uS17_CS"/>
</dbReference>
<dbReference type="Proteomes" id="UP000017881">
    <property type="component" value="Chromosome"/>
</dbReference>
<evidence type="ECO:0000256" key="7">
    <source>
        <dbReference type="RuleBase" id="RU003872"/>
    </source>
</evidence>
<dbReference type="Pfam" id="PF00366">
    <property type="entry name" value="Ribosomal_S17"/>
    <property type="match status" value="1"/>
</dbReference>
<keyword evidence="4 6" id="KW-0689">Ribosomal protein</keyword>
<evidence type="ECO:0000256" key="6">
    <source>
        <dbReference type="HAMAP-Rule" id="MF_01345"/>
    </source>
</evidence>
<comment type="subunit">
    <text evidence="6">Part of the 30S ribosomal subunit.</text>
</comment>
<dbReference type="CDD" id="cd00364">
    <property type="entry name" value="Ribosomal_uS17"/>
    <property type="match status" value="1"/>
</dbReference>
<dbReference type="EMBL" id="CP005963">
    <property type="protein sequence ID" value="AGM41580.1"/>
    <property type="molecule type" value="Genomic_DNA"/>
</dbReference>
<evidence type="ECO:0000256" key="4">
    <source>
        <dbReference type="ARBA" id="ARBA00022980"/>
    </source>
</evidence>
<dbReference type="Gene3D" id="2.40.50.140">
    <property type="entry name" value="Nucleic acid-binding proteins"/>
    <property type="match status" value="1"/>
</dbReference>
<keyword evidence="5 6" id="KW-0687">Ribonucleoprotein</keyword>
<name>R4V9D2_9GAMM</name>
<dbReference type="OrthoDB" id="9811714at2"/>
<reference evidence="8 9" key="1">
    <citation type="journal article" date="2013" name="Genome Announc.">
        <title>Draft Genome of Spiribacter salinus M19-40, an Abundant Gammaproteobacterium in Aquatic Hypersaline Environments.</title>
        <authorList>
            <person name="Leon M.J."/>
            <person name="Ghai R."/>
            <person name="Fernandez A.B."/>
            <person name="Sanchez-Porro C."/>
            <person name="Rodriguez-Valera F."/>
            <person name="Ventosa A."/>
        </authorList>
    </citation>
    <scope>NUCLEOTIDE SEQUENCE [LARGE SCALE GENOMIC DNA]</scope>
    <source>
        <strain evidence="8">M19-40</strain>
    </source>
</reference>
<dbReference type="SUPFAM" id="SSF50249">
    <property type="entry name" value="Nucleic acid-binding proteins"/>
    <property type="match status" value="1"/>
</dbReference>
<dbReference type="AlphaFoldDB" id="R4V9D2"/>
<dbReference type="InterPro" id="IPR012340">
    <property type="entry name" value="NA-bd_OB-fold"/>
</dbReference>
<evidence type="ECO:0000256" key="2">
    <source>
        <dbReference type="ARBA" id="ARBA00022730"/>
    </source>
</evidence>
<dbReference type="InterPro" id="IPR019984">
    <property type="entry name" value="Ribosomal_uS17_bact/chlr"/>
</dbReference>
<keyword evidence="2 6" id="KW-0699">rRNA-binding</keyword>
<dbReference type="NCBIfam" id="NF004123">
    <property type="entry name" value="PRK05610.1"/>
    <property type="match status" value="1"/>
</dbReference>
<dbReference type="GO" id="GO:0022627">
    <property type="term" value="C:cytosolic small ribosomal subunit"/>
    <property type="evidence" value="ECO:0007669"/>
    <property type="project" value="UniProtKB-UniRule"/>
</dbReference>
<keyword evidence="9" id="KW-1185">Reference proteome</keyword>
<dbReference type="PROSITE" id="PS00056">
    <property type="entry name" value="RIBOSOMAL_S17"/>
    <property type="match status" value="1"/>
</dbReference>
<evidence type="ECO:0000313" key="9">
    <source>
        <dbReference type="Proteomes" id="UP000017881"/>
    </source>
</evidence>
<dbReference type="NCBIfam" id="TIGR03635">
    <property type="entry name" value="uS17_bact"/>
    <property type="match status" value="1"/>
</dbReference>
<gene>
    <name evidence="6" type="primary">rpsQ</name>
    <name evidence="8" type="ORF">SPISAL_07430</name>
</gene>
<dbReference type="GO" id="GO:0003735">
    <property type="term" value="F:structural constituent of ribosome"/>
    <property type="evidence" value="ECO:0007669"/>
    <property type="project" value="UniProtKB-UniRule"/>
</dbReference>